<name>A0A4Y9Z005_9AGAM</name>
<evidence type="ECO:0000313" key="3">
    <source>
        <dbReference type="EMBL" id="TFY67337.1"/>
    </source>
</evidence>
<gene>
    <name evidence="3" type="ORF">EVG20_g3982</name>
</gene>
<dbReference type="Proteomes" id="UP000298327">
    <property type="component" value="Unassembled WGS sequence"/>
</dbReference>
<dbReference type="AlphaFoldDB" id="A0A4Y9Z005"/>
<evidence type="ECO:0000256" key="1">
    <source>
        <dbReference type="SAM" id="MobiDB-lite"/>
    </source>
</evidence>
<sequence>MMKDETVYQDSYEVAYKALKGDKTWMNQILLLAGPLHPSLHSISSLHDLVQSQDVFTEHMDRICAITNVLKLHKIIWKYNPSDWCACMGSVTPADISLDYIVIADWTLVEQEGGIVLTHELNNFAMSEVVKFYPQLQAAFSHIVLVGIALKSRGYISSTTNKTGGSNGSSSTGSCSSNKNSSSSSDAQEKSVTAASLAALVLLLAGAGMGLLASLMLRAATLDMVT</sequence>
<keyword evidence="2" id="KW-0472">Membrane</keyword>
<dbReference type="EMBL" id="SEOQ01000193">
    <property type="protein sequence ID" value="TFY67337.1"/>
    <property type="molecule type" value="Genomic_DNA"/>
</dbReference>
<keyword evidence="2" id="KW-0812">Transmembrane</keyword>
<accession>A0A4Y9Z005</accession>
<reference evidence="3 4" key="1">
    <citation type="submission" date="2019-02" db="EMBL/GenBank/DDBJ databases">
        <title>Genome sequencing of the rare red list fungi Dentipellis fragilis.</title>
        <authorList>
            <person name="Buettner E."/>
            <person name="Kellner H."/>
        </authorList>
    </citation>
    <scope>NUCLEOTIDE SEQUENCE [LARGE SCALE GENOMIC DNA]</scope>
    <source>
        <strain evidence="3 4">DSM 105465</strain>
    </source>
</reference>
<feature type="transmembrane region" description="Helical" evidence="2">
    <location>
        <begin position="194"/>
        <end position="217"/>
    </location>
</feature>
<evidence type="ECO:0000256" key="2">
    <source>
        <dbReference type="SAM" id="Phobius"/>
    </source>
</evidence>
<proteinExistence type="predicted"/>
<evidence type="ECO:0000313" key="4">
    <source>
        <dbReference type="Proteomes" id="UP000298327"/>
    </source>
</evidence>
<protein>
    <submittedName>
        <fullName evidence="3">Uncharacterized protein</fullName>
    </submittedName>
</protein>
<keyword evidence="2" id="KW-1133">Transmembrane helix</keyword>
<keyword evidence="4" id="KW-1185">Reference proteome</keyword>
<feature type="region of interest" description="Disordered" evidence="1">
    <location>
        <begin position="161"/>
        <end position="185"/>
    </location>
</feature>
<dbReference type="STRING" id="205917.A0A4Y9Z005"/>
<dbReference type="OrthoDB" id="407355at2759"/>
<organism evidence="3 4">
    <name type="scientific">Dentipellis fragilis</name>
    <dbReference type="NCBI Taxonomy" id="205917"/>
    <lineage>
        <taxon>Eukaryota</taxon>
        <taxon>Fungi</taxon>
        <taxon>Dikarya</taxon>
        <taxon>Basidiomycota</taxon>
        <taxon>Agaricomycotina</taxon>
        <taxon>Agaricomycetes</taxon>
        <taxon>Russulales</taxon>
        <taxon>Hericiaceae</taxon>
        <taxon>Dentipellis</taxon>
    </lineage>
</organism>
<comment type="caution">
    <text evidence="3">The sequence shown here is derived from an EMBL/GenBank/DDBJ whole genome shotgun (WGS) entry which is preliminary data.</text>
</comment>